<proteinExistence type="predicted"/>
<evidence type="ECO:0000313" key="1">
    <source>
        <dbReference type="EMBL" id="KAK7812372.1"/>
    </source>
</evidence>
<dbReference type="AlphaFoldDB" id="A0AAW0IDP3"/>
<dbReference type="EMBL" id="JBBHLL010000153">
    <property type="protein sequence ID" value="KAK7812372.1"/>
    <property type="molecule type" value="Genomic_DNA"/>
</dbReference>
<keyword evidence="2" id="KW-1185">Reference proteome</keyword>
<comment type="caution">
    <text evidence="1">The sequence shown here is derived from an EMBL/GenBank/DDBJ whole genome shotgun (WGS) entry which is preliminary data.</text>
</comment>
<name>A0AAW0IDP3_MYOGA</name>
<dbReference type="Proteomes" id="UP001488838">
    <property type="component" value="Unassembled WGS sequence"/>
</dbReference>
<sequence>MTLGAGTMAEKGRLRREWRHQKALGFQGAEVPKLAPSLYSPPRLELPLHFLLWAKRGGVMGLCISELHHDTRSNSKFTYSRTDMQTVEEKIDTVRTFHIHSVTLLRHSDKRED</sequence>
<organism evidence="1 2">
    <name type="scientific">Myodes glareolus</name>
    <name type="common">Bank vole</name>
    <name type="synonym">Clethrionomys glareolus</name>
    <dbReference type="NCBI Taxonomy" id="447135"/>
    <lineage>
        <taxon>Eukaryota</taxon>
        <taxon>Metazoa</taxon>
        <taxon>Chordata</taxon>
        <taxon>Craniata</taxon>
        <taxon>Vertebrata</taxon>
        <taxon>Euteleostomi</taxon>
        <taxon>Mammalia</taxon>
        <taxon>Eutheria</taxon>
        <taxon>Euarchontoglires</taxon>
        <taxon>Glires</taxon>
        <taxon>Rodentia</taxon>
        <taxon>Myomorpha</taxon>
        <taxon>Muroidea</taxon>
        <taxon>Cricetidae</taxon>
        <taxon>Arvicolinae</taxon>
        <taxon>Myodes</taxon>
    </lineage>
</organism>
<protein>
    <submittedName>
        <fullName evidence="1">Uncharacterized protein</fullName>
    </submittedName>
</protein>
<gene>
    <name evidence="1" type="ORF">U0070_023282</name>
</gene>
<evidence type="ECO:0000313" key="2">
    <source>
        <dbReference type="Proteomes" id="UP001488838"/>
    </source>
</evidence>
<accession>A0AAW0IDP3</accession>
<reference evidence="1 2" key="1">
    <citation type="journal article" date="2023" name="bioRxiv">
        <title>Conserved and derived expression patterns and positive selection on dental genes reveal complex evolutionary context of ever-growing rodent molars.</title>
        <authorList>
            <person name="Calamari Z.T."/>
            <person name="Song A."/>
            <person name="Cohen E."/>
            <person name="Akter M."/>
            <person name="Roy R.D."/>
            <person name="Hallikas O."/>
            <person name="Christensen M.M."/>
            <person name="Li P."/>
            <person name="Marangoni P."/>
            <person name="Jernvall J."/>
            <person name="Klein O.D."/>
        </authorList>
    </citation>
    <scope>NUCLEOTIDE SEQUENCE [LARGE SCALE GENOMIC DNA]</scope>
    <source>
        <strain evidence="1">V071</strain>
    </source>
</reference>